<feature type="domain" description="TROVE" evidence="7">
    <location>
        <begin position="42"/>
        <end position="530"/>
    </location>
</feature>
<evidence type="ECO:0000256" key="4">
    <source>
        <dbReference type="ARBA" id="ARBA00022723"/>
    </source>
</evidence>
<dbReference type="EMBL" id="UYYF01004529">
    <property type="protein sequence ID" value="VDN05103.1"/>
    <property type="molecule type" value="Genomic_DNA"/>
</dbReference>
<name>A0A158RCH8_THECL</name>
<evidence type="ECO:0000313" key="10">
    <source>
        <dbReference type="WBParaSite" id="TCLT_0000763801-mRNA-1"/>
    </source>
</evidence>
<keyword evidence="6" id="KW-0687">Ribonucleoprotein</keyword>
<reference evidence="8 9" key="2">
    <citation type="submission" date="2018-11" db="EMBL/GenBank/DDBJ databases">
        <authorList>
            <consortium name="Pathogen Informatics"/>
        </authorList>
    </citation>
    <scope>NUCLEOTIDE SEQUENCE [LARGE SCALE GENOMIC DNA]</scope>
</reference>
<dbReference type="InterPro" id="IPR040322">
    <property type="entry name" value="TROVE2"/>
</dbReference>
<dbReference type="OrthoDB" id="6098064at2759"/>
<accession>A0A158RCH8</accession>
<dbReference type="PROSITE" id="PS50988">
    <property type="entry name" value="TROVE"/>
    <property type="match status" value="1"/>
</dbReference>
<dbReference type="PANTHER" id="PTHR14202:SF0">
    <property type="entry name" value="RNA-BINDING PROTEIN RO60"/>
    <property type="match status" value="1"/>
</dbReference>
<organism evidence="10">
    <name type="scientific">Thelazia callipaeda</name>
    <name type="common">Oriental eyeworm</name>
    <name type="synonym">Parasitic nematode</name>
    <dbReference type="NCBI Taxonomy" id="103827"/>
    <lineage>
        <taxon>Eukaryota</taxon>
        <taxon>Metazoa</taxon>
        <taxon>Ecdysozoa</taxon>
        <taxon>Nematoda</taxon>
        <taxon>Chromadorea</taxon>
        <taxon>Rhabditida</taxon>
        <taxon>Spirurina</taxon>
        <taxon>Spiruromorpha</taxon>
        <taxon>Thelazioidea</taxon>
        <taxon>Thelaziidae</taxon>
        <taxon>Thelazia</taxon>
    </lineage>
</organism>
<dbReference type="GO" id="GO:0005737">
    <property type="term" value="C:cytoplasm"/>
    <property type="evidence" value="ECO:0007669"/>
    <property type="project" value="UniProtKB-SubCell"/>
</dbReference>
<keyword evidence="3" id="KW-0963">Cytoplasm</keyword>
<protein>
    <submittedName>
        <fullName evidence="10">TROVE domain-containing protein</fullName>
    </submittedName>
</protein>
<proteinExistence type="inferred from homology"/>
<dbReference type="Pfam" id="PF25045">
    <property type="entry name" value="vWA_Ro60"/>
    <property type="match status" value="1"/>
</dbReference>
<evidence type="ECO:0000313" key="8">
    <source>
        <dbReference type="EMBL" id="VDN05103.1"/>
    </source>
</evidence>
<gene>
    <name evidence="8" type="ORF">TCLT_LOCUS7627</name>
</gene>
<dbReference type="InterPro" id="IPR008858">
    <property type="entry name" value="TROVE_dom"/>
</dbReference>
<evidence type="ECO:0000256" key="2">
    <source>
        <dbReference type="ARBA" id="ARBA00007814"/>
    </source>
</evidence>
<dbReference type="Gene3D" id="3.40.50.410">
    <property type="entry name" value="von Willebrand factor, type A domain"/>
    <property type="match status" value="1"/>
</dbReference>
<dbReference type="OMA" id="DMSISEC"/>
<dbReference type="InterPro" id="IPR056800">
    <property type="entry name" value="vWA_Ro60"/>
</dbReference>
<dbReference type="STRING" id="103827.A0A158RCH8"/>
<dbReference type="SUPFAM" id="SSF53300">
    <property type="entry name" value="vWA-like"/>
    <property type="match status" value="1"/>
</dbReference>
<dbReference type="PANTHER" id="PTHR14202">
    <property type="entry name" value="60 KDA RIBONUCLEOPROTEIN SSA/RO"/>
    <property type="match status" value="1"/>
</dbReference>
<keyword evidence="5" id="KW-0694">RNA-binding</keyword>
<comment type="similarity">
    <text evidence="2">Belongs to the Ro 60 kDa family.</text>
</comment>
<evidence type="ECO:0000256" key="3">
    <source>
        <dbReference type="ARBA" id="ARBA00022490"/>
    </source>
</evidence>
<evidence type="ECO:0000259" key="7">
    <source>
        <dbReference type="PROSITE" id="PS50988"/>
    </source>
</evidence>
<dbReference type="SUPFAM" id="SSF140864">
    <property type="entry name" value="TROVE domain-like"/>
    <property type="match status" value="2"/>
</dbReference>
<evidence type="ECO:0000256" key="1">
    <source>
        <dbReference type="ARBA" id="ARBA00004496"/>
    </source>
</evidence>
<reference evidence="10" key="1">
    <citation type="submission" date="2016-04" db="UniProtKB">
        <authorList>
            <consortium name="WormBaseParasite"/>
        </authorList>
    </citation>
    <scope>IDENTIFICATION</scope>
</reference>
<dbReference type="GO" id="GO:0046872">
    <property type="term" value="F:metal ion binding"/>
    <property type="evidence" value="ECO:0007669"/>
    <property type="project" value="UniProtKB-KW"/>
</dbReference>
<dbReference type="Proteomes" id="UP000276776">
    <property type="component" value="Unassembled WGS sequence"/>
</dbReference>
<dbReference type="GO" id="GO:1990904">
    <property type="term" value="C:ribonucleoprotein complex"/>
    <property type="evidence" value="ECO:0007669"/>
    <property type="project" value="UniProtKB-KW"/>
</dbReference>
<dbReference type="InterPro" id="IPR037214">
    <property type="entry name" value="TROVE_dom_sf"/>
</dbReference>
<keyword evidence="4" id="KW-0479">Metal-binding</keyword>
<evidence type="ECO:0000313" key="9">
    <source>
        <dbReference type="Proteomes" id="UP000276776"/>
    </source>
</evidence>
<comment type="subcellular location">
    <subcellularLocation>
        <location evidence="1">Cytoplasm</location>
    </subcellularLocation>
</comment>
<dbReference type="WBParaSite" id="TCLT_0000763801-mRNA-1">
    <property type="protein sequence ID" value="TCLT_0000763801-mRNA-1"/>
    <property type="gene ID" value="TCLT_0000763801"/>
</dbReference>
<sequence>MQVSYILHHLASCHPDDLRYRATIQKSLRILEEQEGYLKDFGIGKHQFYPRDVSDEEYVRRYLIIGNTHGAYYSRQRDFEETILPELGYIIARGNGLMIIKLILEFAQSGQAPKVEPLLIALAHCARFQVRDTQSKKKLPWDAKNDEEKLFPDDLCHDIRPAMESYYQKCLQHVALHCVHRICTDPIKLFKFINYCKSVSKSTALKKESKGWGRALRATVIKWYYNKSPERLAVLVTKYRNRTFFSHRDLFCLSHIRPKLTFSRENNYWKHYEDYEGIVQYVARGGERTRKMKQETFEVRQWKRSRLNPEELQRLEQGFDELNIKRNEKLKVIEAVVEKYRIKEKQKAVPVKNARDYIEAFDKFRYMNFQDEEEAVRLILQYGFEKEHVPLELLGSKKVWGAMLRNMPIRTLLANMGIMGSLELFSWNSNVFDELSETMNSIDAFFNSGDEIYTDFAGDSPAQLVVRRLSDSVKLEAAGFDPLELLFAKASYEYGQAPRGKYYWKPDVHIQKAFDSAFYKSLGGFPATGKRYLLSIDISESMDSFVNGAMLTYSQVAVAYALSLLQNEPNVNIVAFCSNLTPLEWKKDMSISECLSVAKTLKYGTVDCCHPMYWAIENAVEVDAFVIFTDINVLIKTVKPSDAIKIYREQMKIPNAKLVVVSMKDFALSMITSNDPDILIVCGVNSTIIKVINSFIDNFGVARP</sequence>
<dbReference type="Pfam" id="PF05731">
    <property type="entry name" value="TROVE"/>
    <property type="match status" value="1"/>
</dbReference>
<keyword evidence="9" id="KW-1185">Reference proteome</keyword>
<evidence type="ECO:0000256" key="6">
    <source>
        <dbReference type="ARBA" id="ARBA00023274"/>
    </source>
</evidence>
<dbReference type="AlphaFoldDB" id="A0A158RCH8"/>
<dbReference type="GO" id="GO:0003723">
    <property type="term" value="F:RNA binding"/>
    <property type="evidence" value="ECO:0007669"/>
    <property type="project" value="UniProtKB-KW"/>
</dbReference>
<evidence type="ECO:0000256" key="5">
    <source>
        <dbReference type="ARBA" id="ARBA00022884"/>
    </source>
</evidence>
<dbReference type="InterPro" id="IPR036465">
    <property type="entry name" value="vWFA_dom_sf"/>
</dbReference>